<accession>A0A833RQY0</accession>
<proteinExistence type="predicted"/>
<dbReference type="Proteomes" id="UP000623129">
    <property type="component" value="Unassembled WGS sequence"/>
</dbReference>
<gene>
    <name evidence="2" type="ORF">FCM35_KLT16052</name>
</gene>
<feature type="signal peptide" evidence="1">
    <location>
        <begin position="1"/>
        <end position="23"/>
    </location>
</feature>
<name>A0A833RQY0_9POAL</name>
<dbReference type="InterPro" id="IPR009646">
    <property type="entry name" value="Root_cap"/>
</dbReference>
<dbReference type="EMBL" id="SWLB01000003">
    <property type="protein sequence ID" value="KAF3340281.1"/>
    <property type="molecule type" value="Genomic_DNA"/>
</dbReference>
<evidence type="ECO:0000313" key="3">
    <source>
        <dbReference type="Proteomes" id="UP000623129"/>
    </source>
</evidence>
<evidence type="ECO:0000313" key="2">
    <source>
        <dbReference type="EMBL" id="KAF3340281.1"/>
    </source>
</evidence>
<keyword evidence="3" id="KW-1185">Reference proteome</keyword>
<dbReference type="AlphaFoldDB" id="A0A833RQY0"/>
<evidence type="ECO:0000256" key="1">
    <source>
        <dbReference type="SAM" id="SignalP"/>
    </source>
</evidence>
<sequence>MRLLWKFLLTISFSCLFCGHVSAGKVKCQDPYYGYCYGIPLKCPPGCPKLCEVDCKTCKPYCDCDRPGAVCQDPRFVGGDGVMFYFHGKKDKEFCLLSDPDLHINGHFIGKMSSKGRDFTWVQSIGILFGPNQLYIGASKVSDWHDSTDYMHIQLNGHDVTVPLGSGETWLSSETGVSITRVGPANAIVLEVAGLFKVRARVVPITQEESNIHGYDITTDDCFAHLELGFKFSSLSSSVNGVLGQTYAPGYRTRVKMGAPMPIMGGNDKFSSSHLFSTDCAVSRFGSKPDGLELVDDLPIVICGGNSGVHGMVCKR</sequence>
<organism evidence="2 3">
    <name type="scientific">Carex littledalei</name>
    <dbReference type="NCBI Taxonomy" id="544730"/>
    <lineage>
        <taxon>Eukaryota</taxon>
        <taxon>Viridiplantae</taxon>
        <taxon>Streptophyta</taxon>
        <taxon>Embryophyta</taxon>
        <taxon>Tracheophyta</taxon>
        <taxon>Spermatophyta</taxon>
        <taxon>Magnoliopsida</taxon>
        <taxon>Liliopsida</taxon>
        <taxon>Poales</taxon>
        <taxon>Cyperaceae</taxon>
        <taxon>Cyperoideae</taxon>
        <taxon>Cariceae</taxon>
        <taxon>Carex</taxon>
        <taxon>Carex subgen. Euthyceras</taxon>
    </lineage>
</organism>
<dbReference type="Pfam" id="PF06830">
    <property type="entry name" value="Root_cap"/>
    <property type="match status" value="1"/>
</dbReference>
<protein>
    <submittedName>
        <fullName evidence="2">Root cap</fullName>
    </submittedName>
</protein>
<feature type="chain" id="PRO_5032965760" evidence="1">
    <location>
        <begin position="24"/>
        <end position="316"/>
    </location>
</feature>
<reference evidence="2" key="1">
    <citation type="submission" date="2020-01" db="EMBL/GenBank/DDBJ databases">
        <title>Genome sequence of Kobresia littledalei, the first chromosome-level genome in the family Cyperaceae.</title>
        <authorList>
            <person name="Qu G."/>
        </authorList>
    </citation>
    <scope>NUCLEOTIDE SEQUENCE</scope>
    <source>
        <strain evidence="2">C.B.Clarke</strain>
        <tissue evidence="2">Leaf</tissue>
    </source>
</reference>
<dbReference type="PANTHER" id="PTHR31656">
    <property type="entry name" value="ROOT CAP DOMAIN-CONTAINING PROTEIN"/>
    <property type="match status" value="1"/>
</dbReference>
<dbReference type="OrthoDB" id="593719at2759"/>
<keyword evidence="1" id="KW-0732">Signal</keyword>
<comment type="caution">
    <text evidence="2">The sequence shown here is derived from an EMBL/GenBank/DDBJ whole genome shotgun (WGS) entry which is preliminary data.</text>
</comment>